<dbReference type="Proteomes" id="UP001519342">
    <property type="component" value="Unassembled WGS sequence"/>
</dbReference>
<dbReference type="Pfam" id="PF00395">
    <property type="entry name" value="SLH"/>
    <property type="match status" value="1"/>
</dbReference>
<dbReference type="EMBL" id="JAGGKS010000003">
    <property type="protein sequence ID" value="MBP1925312.1"/>
    <property type="molecule type" value="Genomic_DNA"/>
</dbReference>
<feature type="signal peptide" evidence="1">
    <location>
        <begin position="1"/>
        <end position="21"/>
    </location>
</feature>
<dbReference type="InterPro" id="IPR001119">
    <property type="entry name" value="SLH_dom"/>
</dbReference>
<feature type="domain" description="SLH" evidence="2">
    <location>
        <begin position="77"/>
        <end position="140"/>
    </location>
</feature>
<feature type="domain" description="SLH" evidence="2">
    <location>
        <begin position="143"/>
        <end position="205"/>
    </location>
</feature>
<sequence length="567" mass="63436">MKKVLVILVTLIFITSTTVSAGGWDFSNSSDWAIEELENAMINGIAPMEYDNYQRNITRAEFAELVMNLFYQTTGAYSEPASYSTFTDTEDNNILMAFKLGIIKGKGNGMFAPNDAVTRQEMAIMMKRAIDSMGITYTAADGVLTVSDKANVASWAVDGVDFAFDKGFMKGDGINFNPLDTTPIEQGVIIINRVYEEYRNKVSNEPNDYTKGYTLKVTTEGLQVTYNNNNKSEIIISNTLATPLKGGGAMYFEQFKDIKTIDLNLSKVYFLDGMNRLFTYDFKDGTCYQYTSSYGGALNVQQYKVVSSGDFYGFVAVETLGYGKTKSDMYAFDRDGKYIGNLEMMTDLNYQIGEIYTQIDEEKNKFTIDVTNAINFPGEINVEEEGMHFFSSANHYTYVEDGTGYLRMYPYSYDNNDYNGPIGRAGVGTDMQIGFNGYGGFYEVDMQFNTEKGNGGIVFNLKNASNGNDNYTGYYVGLSPENDIVMIGRSQWKWTNLKEASLGYDLGTDDTVTLKVVKNGSDITVYVDGRQYISISDNTYMDDGGFGVRTWNSDVTYSNFTINPLPY</sequence>
<name>A0ABS4GC99_9FIRM</name>
<dbReference type="RefSeq" id="WP_209511064.1">
    <property type="nucleotide sequence ID" value="NZ_JAGGKS010000003.1"/>
</dbReference>
<evidence type="ECO:0000313" key="4">
    <source>
        <dbReference type="Proteomes" id="UP001519342"/>
    </source>
</evidence>
<protein>
    <recommendedName>
        <fullName evidence="2">SLH domain-containing protein</fullName>
    </recommendedName>
</protein>
<comment type="caution">
    <text evidence="3">The sequence shown here is derived from an EMBL/GenBank/DDBJ whole genome shotgun (WGS) entry which is preliminary data.</text>
</comment>
<dbReference type="Gene3D" id="2.60.120.560">
    <property type="entry name" value="Exo-inulinase, domain 1"/>
    <property type="match status" value="1"/>
</dbReference>
<keyword evidence="4" id="KW-1185">Reference proteome</keyword>
<reference evidence="3 4" key="1">
    <citation type="submission" date="2021-03" db="EMBL/GenBank/DDBJ databases">
        <title>Genomic Encyclopedia of Type Strains, Phase IV (KMG-IV): sequencing the most valuable type-strain genomes for metagenomic binning, comparative biology and taxonomic classification.</title>
        <authorList>
            <person name="Goeker M."/>
        </authorList>
    </citation>
    <scope>NUCLEOTIDE SEQUENCE [LARGE SCALE GENOMIC DNA]</scope>
    <source>
        <strain evidence="3 4">DSM 24004</strain>
    </source>
</reference>
<feature type="chain" id="PRO_5045248082" description="SLH domain-containing protein" evidence="1">
    <location>
        <begin position="22"/>
        <end position="567"/>
    </location>
</feature>
<evidence type="ECO:0000256" key="1">
    <source>
        <dbReference type="SAM" id="SignalP"/>
    </source>
</evidence>
<evidence type="ECO:0000313" key="3">
    <source>
        <dbReference type="EMBL" id="MBP1925312.1"/>
    </source>
</evidence>
<proteinExistence type="predicted"/>
<accession>A0ABS4GC99</accession>
<keyword evidence="1" id="KW-0732">Signal</keyword>
<organism evidence="3 4">
    <name type="scientific">Sedimentibacter acidaminivorans</name>
    <dbReference type="NCBI Taxonomy" id="913099"/>
    <lineage>
        <taxon>Bacteria</taxon>
        <taxon>Bacillati</taxon>
        <taxon>Bacillota</taxon>
        <taxon>Tissierellia</taxon>
        <taxon>Sedimentibacter</taxon>
    </lineage>
</organism>
<evidence type="ECO:0000259" key="2">
    <source>
        <dbReference type="PROSITE" id="PS51272"/>
    </source>
</evidence>
<dbReference type="PROSITE" id="PS51272">
    <property type="entry name" value="SLH"/>
    <property type="match status" value="2"/>
</dbReference>
<gene>
    <name evidence="3" type="ORF">J2Z76_001171</name>
</gene>